<proteinExistence type="inferred from homology"/>
<comment type="catalytic activity">
    <reaction evidence="7">
        <text>an adenosine in mRNA + S-adenosyl-L-methionine = an N(1)-methyladenosine in mRNA + S-adenosyl-L-homocysteine + H(+)</text>
        <dbReference type="Rhea" id="RHEA:55392"/>
        <dbReference type="Rhea" id="RHEA-COMP:12414"/>
        <dbReference type="Rhea" id="RHEA-COMP:12415"/>
        <dbReference type="ChEBI" id="CHEBI:15378"/>
        <dbReference type="ChEBI" id="CHEBI:57856"/>
        <dbReference type="ChEBI" id="CHEBI:59789"/>
        <dbReference type="ChEBI" id="CHEBI:74411"/>
        <dbReference type="ChEBI" id="CHEBI:74491"/>
    </reaction>
</comment>
<dbReference type="GO" id="GO:0030488">
    <property type="term" value="P:tRNA methylation"/>
    <property type="evidence" value="ECO:0007669"/>
    <property type="project" value="InterPro"/>
</dbReference>
<comment type="catalytic activity">
    <reaction evidence="8">
        <text>adenosine(58) in tRNA + S-adenosyl-L-methionine = N(1)-methyladenosine(58) in tRNA + S-adenosyl-L-homocysteine + H(+)</text>
        <dbReference type="Rhea" id="RHEA:43152"/>
        <dbReference type="Rhea" id="RHEA-COMP:10365"/>
        <dbReference type="Rhea" id="RHEA-COMP:10366"/>
        <dbReference type="ChEBI" id="CHEBI:15378"/>
        <dbReference type="ChEBI" id="CHEBI:57856"/>
        <dbReference type="ChEBI" id="CHEBI:59789"/>
        <dbReference type="ChEBI" id="CHEBI:74411"/>
        <dbReference type="ChEBI" id="CHEBI:74491"/>
        <dbReference type="EC" id="2.1.1.220"/>
    </reaction>
</comment>
<evidence type="ECO:0000256" key="8">
    <source>
        <dbReference type="PIRNR" id="PIRNR017269"/>
    </source>
</evidence>
<dbReference type="Pfam" id="PF08704">
    <property type="entry name" value="GCD14"/>
    <property type="match status" value="1"/>
</dbReference>
<feature type="domain" description="tRNA (adenine(58)-N(1))-methyltransferase catalytic subunit TRM61 C-terminal" evidence="11">
    <location>
        <begin position="62"/>
        <end position="317"/>
    </location>
</feature>
<feature type="compositionally biased region" description="Low complexity" evidence="10">
    <location>
        <begin position="275"/>
        <end position="286"/>
    </location>
</feature>
<dbReference type="GO" id="GO:0005634">
    <property type="term" value="C:nucleus"/>
    <property type="evidence" value="ECO:0007669"/>
    <property type="project" value="UniProtKB-SubCell"/>
</dbReference>
<dbReference type="GO" id="GO:0160107">
    <property type="term" value="F:tRNA (adenine(58)-N1)-methyltransferase activity"/>
    <property type="evidence" value="ECO:0007669"/>
    <property type="project" value="UniProtKB-EC"/>
</dbReference>
<dbReference type="PANTHER" id="PTHR12133">
    <property type="entry name" value="TRNA (ADENINE(58)-N(1))-METHYLTRANSFERASE"/>
    <property type="match status" value="1"/>
</dbReference>
<evidence type="ECO:0000256" key="9">
    <source>
        <dbReference type="PIRSR" id="PIRSR017269-1"/>
    </source>
</evidence>
<evidence type="ECO:0000256" key="2">
    <source>
        <dbReference type="ARBA" id="ARBA00022603"/>
    </source>
</evidence>
<dbReference type="Gene3D" id="3.40.50.150">
    <property type="entry name" value="Vaccinia Virus protein VP39"/>
    <property type="match status" value="1"/>
</dbReference>
<dbReference type="InterPro" id="IPR014816">
    <property type="entry name" value="tRNA_MeTrfase_Gcd14"/>
</dbReference>
<name>A0A8T0FP46_ARGBR</name>
<feature type="binding site" evidence="9">
    <location>
        <position position="133"/>
    </location>
    <ligand>
        <name>S-adenosyl-L-methionine</name>
        <dbReference type="ChEBI" id="CHEBI:59789"/>
    </ligand>
</feature>
<dbReference type="EC" id="2.1.1.220" evidence="8"/>
<keyword evidence="6 8" id="KW-0539">Nucleus</keyword>
<dbReference type="InterPro" id="IPR029063">
    <property type="entry name" value="SAM-dependent_MTases_sf"/>
</dbReference>
<dbReference type="FunFam" id="3.40.50.150:FF:000247">
    <property type="entry name" value="tRNA (adenine(58)-N(1))-methyltransferase catalytic subunit TRM61"/>
    <property type="match status" value="1"/>
</dbReference>
<dbReference type="Gene3D" id="3.10.330.20">
    <property type="match status" value="1"/>
</dbReference>
<dbReference type="EMBL" id="JABXBU010000003">
    <property type="protein sequence ID" value="KAF8792957.1"/>
    <property type="molecule type" value="Genomic_DNA"/>
</dbReference>
<keyword evidence="3 8" id="KW-0808">Transferase</keyword>
<dbReference type="SUPFAM" id="SSF53335">
    <property type="entry name" value="S-adenosyl-L-methionine-dependent methyltransferases"/>
    <property type="match status" value="1"/>
</dbReference>
<organism evidence="12 13">
    <name type="scientific">Argiope bruennichi</name>
    <name type="common">Wasp spider</name>
    <name type="synonym">Aranea bruennichi</name>
    <dbReference type="NCBI Taxonomy" id="94029"/>
    <lineage>
        <taxon>Eukaryota</taxon>
        <taxon>Metazoa</taxon>
        <taxon>Ecdysozoa</taxon>
        <taxon>Arthropoda</taxon>
        <taxon>Chelicerata</taxon>
        <taxon>Arachnida</taxon>
        <taxon>Araneae</taxon>
        <taxon>Araneomorphae</taxon>
        <taxon>Entelegynae</taxon>
        <taxon>Araneoidea</taxon>
        <taxon>Araneidae</taxon>
        <taxon>Argiope</taxon>
    </lineage>
</organism>
<evidence type="ECO:0000256" key="3">
    <source>
        <dbReference type="ARBA" id="ARBA00022679"/>
    </source>
</evidence>
<dbReference type="PROSITE" id="PS51620">
    <property type="entry name" value="SAM_TRM61"/>
    <property type="match status" value="1"/>
</dbReference>
<reference evidence="12" key="1">
    <citation type="journal article" date="2020" name="bioRxiv">
        <title>Chromosome-level reference genome of the European wasp spider Argiope bruennichi: a resource for studies on range expansion and evolutionary adaptation.</title>
        <authorList>
            <person name="Sheffer M.M."/>
            <person name="Hoppe A."/>
            <person name="Krehenwinkel H."/>
            <person name="Uhl G."/>
            <person name="Kuss A.W."/>
            <person name="Jensen L."/>
            <person name="Jensen C."/>
            <person name="Gillespie R.G."/>
            <person name="Hoff K.J."/>
            <person name="Prost S."/>
        </authorList>
    </citation>
    <scope>NUCLEOTIDE SEQUENCE</scope>
</reference>
<comment type="function">
    <text evidence="8">Catalytic subunit of tRNA (adenine-N(1)-)-methyltransferase, which catalyzes the formation of N(1)-methyladenine at position 58 (m1A58) in initiator methionyl-tRNA.</text>
</comment>
<keyword evidence="2 8" id="KW-0489">Methyltransferase</keyword>
<dbReference type="GO" id="GO:0031515">
    <property type="term" value="C:tRNA (m1A) methyltransferase complex"/>
    <property type="evidence" value="ECO:0007669"/>
    <property type="project" value="UniProtKB-UniRule"/>
</dbReference>
<comment type="similarity">
    <text evidence="8">Belongs to the class I-like SAM-binding methyltransferase superfamily. TRM61 family.</text>
</comment>
<reference evidence="12" key="2">
    <citation type="submission" date="2020-06" db="EMBL/GenBank/DDBJ databases">
        <authorList>
            <person name="Sheffer M."/>
        </authorList>
    </citation>
    <scope>NUCLEOTIDE SEQUENCE</scope>
</reference>
<evidence type="ECO:0000256" key="1">
    <source>
        <dbReference type="ARBA" id="ARBA00004123"/>
    </source>
</evidence>
<accession>A0A8T0FP46</accession>
<evidence type="ECO:0000313" key="12">
    <source>
        <dbReference type="EMBL" id="KAF8792957.1"/>
    </source>
</evidence>
<comment type="caution">
    <text evidence="12">The sequence shown here is derived from an EMBL/GenBank/DDBJ whole genome shotgun (WGS) entry which is preliminary data.</text>
</comment>
<keyword evidence="5 8" id="KW-0819">tRNA processing</keyword>
<feature type="region of interest" description="Disordered" evidence="10">
    <location>
        <begin position="255"/>
        <end position="286"/>
    </location>
</feature>
<keyword evidence="13" id="KW-1185">Reference proteome</keyword>
<comment type="subcellular location">
    <subcellularLocation>
        <location evidence="1 8">Nucleus</location>
    </subcellularLocation>
</comment>
<sequence>MNMLKYKDFIEEGDLVIVYLDVRHLYPVTIKKDEVFQSKYGALKHNDCIGKKFGSVISCTRGWVYVLFPTPELWTVTLPHRTQILYAADISLIIVELDLKPGSVVCEAGTGSGSLSHALIRAIAPNGFLYTFDFHEQRVEVVQNEFKAHGLSSHVKVQKRDVCSDGFGVDQVADAVFLDLPNPWDAIPFTVKAFKATGGRICTFSPCIEQVQRSCLALQEYGFRDIVTVECLQRVYDVKRITQTIVTFDNMKCDDSSSLDKSMEDDFDDSEHQQSSSKNGSACSASNTSKECETVTHWAAVPPLQTPGHTGYLTYATFMPLNS</sequence>
<dbReference type="InterPro" id="IPR049470">
    <property type="entry name" value="TRM61_C"/>
</dbReference>
<evidence type="ECO:0000256" key="4">
    <source>
        <dbReference type="ARBA" id="ARBA00022691"/>
    </source>
</evidence>
<evidence type="ECO:0000259" key="11">
    <source>
        <dbReference type="Pfam" id="PF08704"/>
    </source>
</evidence>
<keyword evidence="4 8" id="KW-0949">S-adenosyl-L-methionine</keyword>
<protein>
    <recommendedName>
        <fullName evidence="8">tRNA (adenine(58)-N(1))-methyltransferase catalytic subunit TRMT61A</fullName>
        <ecNumber evidence="8">2.1.1.220</ecNumber>
    </recommendedName>
</protein>
<dbReference type="Proteomes" id="UP000807504">
    <property type="component" value="Unassembled WGS sequence"/>
</dbReference>
<dbReference type="PIRSF" id="PIRSF017269">
    <property type="entry name" value="GCD14"/>
    <property type="match status" value="1"/>
</dbReference>
<dbReference type="FunFam" id="3.10.330.20:FF:000002">
    <property type="entry name" value="tRNA (adenine(58)-N(1))-methyltransferase catalytic subunit TRMT61A"/>
    <property type="match status" value="1"/>
</dbReference>
<dbReference type="OMA" id="RPDHRMI"/>
<gene>
    <name evidence="12" type="ORF">HNY73_004493</name>
</gene>
<evidence type="ECO:0000256" key="7">
    <source>
        <dbReference type="ARBA" id="ARBA00048481"/>
    </source>
</evidence>
<dbReference type="PANTHER" id="PTHR12133:SF2">
    <property type="entry name" value="TRNA (ADENINE(58)-N(1))-METHYLTRANSFERASE CATALYTIC SUBUNIT TRMT61A"/>
    <property type="match status" value="1"/>
</dbReference>
<evidence type="ECO:0000313" key="13">
    <source>
        <dbReference type="Proteomes" id="UP000807504"/>
    </source>
</evidence>
<dbReference type="AlphaFoldDB" id="A0A8T0FP46"/>
<evidence type="ECO:0000256" key="10">
    <source>
        <dbReference type="SAM" id="MobiDB-lite"/>
    </source>
</evidence>
<evidence type="ECO:0000256" key="6">
    <source>
        <dbReference type="ARBA" id="ARBA00023242"/>
    </source>
</evidence>
<dbReference type="OrthoDB" id="1925287at2759"/>
<evidence type="ECO:0000256" key="5">
    <source>
        <dbReference type="ARBA" id="ARBA00022694"/>
    </source>
</evidence>
<feature type="binding site" evidence="9">
    <location>
        <position position="179"/>
    </location>
    <ligand>
        <name>S-adenosyl-L-methionine</name>
        <dbReference type="ChEBI" id="CHEBI:59789"/>
    </ligand>
</feature>
<feature type="binding site" evidence="9">
    <location>
        <begin position="112"/>
        <end position="115"/>
    </location>
    <ligand>
        <name>S-adenosyl-L-methionine</name>
        <dbReference type="ChEBI" id="CHEBI:59789"/>
    </ligand>
</feature>